<evidence type="ECO:0008006" key="4">
    <source>
        <dbReference type="Google" id="ProtNLM"/>
    </source>
</evidence>
<reference evidence="3" key="2">
    <citation type="submission" date="2014-05" db="EMBL/GenBank/DDBJ databases">
        <title>Draft genome sequence of Virgibacillus massiliensis Vm-5.</title>
        <authorList>
            <person name="Khelaifia S."/>
            <person name="Croce O."/>
            <person name="Lagier J.C."/>
            <person name="Raoult D."/>
        </authorList>
    </citation>
    <scope>NUCLEOTIDE SEQUENCE [LARGE SCALE GENOMIC DNA]</scope>
    <source>
        <strain evidence="3">Vm-5</strain>
    </source>
</reference>
<name>A0A024QGP1_9BACI</name>
<dbReference type="EMBL" id="CCDP010000003">
    <property type="protein sequence ID" value="CDQ41723.1"/>
    <property type="molecule type" value="Genomic_DNA"/>
</dbReference>
<feature type="signal peptide" evidence="1">
    <location>
        <begin position="1"/>
        <end position="21"/>
    </location>
</feature>
<accession>A0A024QGP1</accession>
<dbReference type="AlphaFoldDB" id="A0A024QGP1"/>
<keyword evidence="1" id="KW-0732">Signal</keyword>
<keyword evidence="3" id="KW-1185">Reference proteome</keyword>
<comment type="caution">
    <text evidence="2">The sequence shown here is derived from an EMBL/GenBank/DDBJ whole genome shotgun (WGS) entry which is preliminary data.</text>
</comment>
<sequence precursor="true">MKKLFATLSFSAVLVAGFVFVSDQSTDSAMNMEPEVYSVELPTSQL</sequence>
<feature type="chain" id="PRO_5001536229" description="Phosphatase" evidence="1">
    <location>
        <begin position="22"/>
        <end position="46"/>
    </location>
</feature>
<organism evidence="2 3">
    <name type="scientific">Virgibacillus massiliensis</name>
    <dbReference type="NCBI Taxonomy" id="1462526"/>
    <lineage>
        <taxon>Bacteria</taxon>
        <taxon>Bacillati</taxon>
        <taxon>Bacillota</taxon>
        <taxon>Bacilli</taxon>
        <taxon>Bacillales</taxon>
        <taxon>Bacillaceae</taxon>
        <taxon>Virgibacillus</taxon>
    </lineage>
</organism>
<dbReference type="Proteomes" id="UP000028875">
    <property type="component" value="Unassembled WGS sequence"/>
</dbReference>
<proteinExistence type="predicted"/>
<evidence type="ECO:0000256" key="1">
    <source>
        <dbReference type="SAM" id="SignalP"/>
    </source>
</evidence>
<dbReference type="RefSeq" id="WP_021290744.1">
    <property type="nucleotide sequence ID" value="NZ_BNER01000005.1"/>
</dbReference>
<gene>
    <name evidence="2" type="ORF">BN990_04100</name>
</gene>
<evidence type="ECO:0000313" key="3">
    <source>
        <dbReference type="Proteomes" id="UP000028875"/>
    </source>
</evidence>
<protein>
    <recommendedName>
        <fullName evidence="4">Phosphatase</fullName>
    </recommendedName>
</protein>
<reference evidence="2 3" key="1">
    <citation type="submission" date="2014-03" db="EMBL/GenBank/DDBJ databases">
        <authorList>
            <person name="Urmite Genomes U."/>
        </authorList>
    </citation>
    <scope>NUCLEOTIDE SEQUENCE [LARGE SCALE GENOMIC DNA]</scope>
    <source>
        <strain evidence="2 3">Vm-5</strain>
    </source>
</reference>
<evidence type="ECO:0000313" key="2">
    <source>
        <dbReference type="EMBL" id="CDQ41723.1"/>
    </source>
</evidence>